<keyword evidence="3" id="KW-1185">Reference proteome</keyword>
<dbReference type="EMBL" id="JANQDX010000009">
    <property type="protein sequence ID" value="KAL0919132.1"/>
    <property type="molecule type" value="Genomic_DNA"/>
</dbReference>
<reference evidence="2 3" key="1">
    <citation type="journal article" date="2024" name="Plant Biotechnol. J.">
        <title>Dendrobium thyrsiflorum genome and its molecular insights into genes involved in important horticultural traits.</title>
        <authorList>
            <person name="Chen B."/>
            <person name="Wang J.Y."/>
            <person name="Zheng P.J."/>
            <person name="Li K.L."/>
            <person name="Liang Y.M."/>
            <person name="Chen X.F."/>
            <person name="Zhang C."/>
            <person name="Zhao X."/>
            <person name="He X."/>
            <person name="Zhang G.Q."/>
            <person name="Liu Z.J."/>
            <person name="Xu Q."/>
        </authorList>
    </citation>
    <scope>NUCLEOTIDE SEQUENCE [LARGE SCALE GENOMIC DNA]</scope>
    <source>
        <strain evidence="2">GZMU011</strain>
    </source>
</reference>
<accession>A0ABD0V9A0</accession>
<proteinExistence type="predicted"/>
<comment type="caution">
    <text evidence="2">The sequence shown here is derived from an EMBL/GenBank/DDBJ whole genome shotgun (WGS) entry which is preliminary data.</text>
</comment>
<evidence type="ECO:0000256" key="1">
    <source>
        <dbReference type="SAM" id="MobiDB-lite"/>
    </source>
</evidence>
<feature type="compositionally biased region" description="Basic and acidic residues" evidence="1">
    <location>
        <begin position="34"/>
        <end position="60"/>
    </location>
</feature>
<evidence type="ECO:0000313" key="2">
    <source>
        <dbReference type="EMBL" id="KAL0919132.1"/>
    </source>
</evidence>
<organism evidence="2 3">
    <name type="scientific">Dendrobium thyrsiflorum</name>
    <name type="common">Pinecone-like raceme dendrobium</name>
    <name type="synonym">Orchid</name>
    <dbReference type="NCBI Taxonomy" id="117978"/>
    <lineage>
        <taxon>Eukaryota</taxon>
        <taxon>Viridiplantae</taxon>
        <taxon>Streptophyta</taxon>
        <taxon>Embryophyta</taxon>
        <taxon>Tracheophyta</taxon>
        <taxon>Spermatophyta</taxon>
        <taxon>Magnoliopsida</taxon>
        <taxon>Liliopsida</taxon>
        <taxon>Asparagales</taxon>
        <taxon>Orchidaceae</taxon>
        <taxon>Epidendroideae</taxon>
        <taxon>Malaxideae</taxon>
        <taxon>Dendrobiinae</taxon>
        <taxon>Dendrobium</taxon>
    </lineage>
</organism>
<feature type="region of interest" description="Disordered" evidence="1">
    <location>
        <begin position="1"/>
        <end position="81"/>
    </location>
</feature>
<dbReference type="Proteomes" id="UP001552299">
    <property type="component" value="Unassembled WGS sequence"/>
</dbReference>
<sequence length="132" mass="15100">MMMKLLKGQTKTTSLEAREVTDIQGSGENPNPIKEQKVEILEEEERRPPLEPIPREETVRRYGPPGRRYGKRHERVGHERRDAEFEKRLEDYDRGMLNLKGDGLIMIKRVLNLKGDGLIIIEGNALASPLVG</sequence>
<protein>
    <submittedName>
        <fullName evidence="2">Uncharacterized protein</fullName>
    </submittedName>
</protein>
<name>A0ABD0V9A0_DENTH</name>
<dbReference type="AlphaFoldDB" id="A0ABD0V9A0"/>
<evidence type="ECO:0000313" key="3">
    <source>
        <dbReference type="Proteomes" id="UP001552299"/>
    </source>
</evidence>
<gene>
    <name evidence="2" type="ORF">M5K25_011207</name>
</gene>